<evidence type="ECO:0000256" key="2">
    <source>
        <dbReference type="ARBA" id="ARBA00023125"/>
    </source>
</evidence>
<dbReference type="Gene3D" id="1.10.10.10">
    <property type="entry name" value="Winged helix-like DNA-binding domain superfamily/Winged helix DNA-binding domain"/>
    <property type="match status" value="1"/>
</dbReference>
<name>A0A6B1DDL4_9CHLR</name>
<dbReference type="NCBIfam" id="NF033788">
    <property type="entry name" value="HTH_metalloreg"/>
    <property type="match status" value="1"/>
</dbReference>
<feature type="domain" description="HTH arsR-type" evidence="5">
    <location>
        <begin position="42"/>
        <end position="136"/>
    </location>
</feature>
<keyword evidence="1" id="KW-0805">Transcription regulation</keyword>
<dbReference type="EMBL" id="VXMH01000119">
    <property type="protein sequence ID" value="MYC97522.1"/>
    <property type="molecule type" value="Genomic_DNA"/>
</dbReference>
<comment type="caution">
    <text evidence="6">The sequence shown here is derived from an EMBL/GenBank/DDBJ whole genome shotgun (WGS) entry which is preliminary data.</text>
</comment>
<evidence type="ECO:0000256" key="4">
    <source>
        <dbReference type="SAM" id="MobiDB-lite"/>
    </source>
</evidence>
<feature type="region of interest" description="Disordered" evidence="4">
    <location>
        <begin position="1"/>
        <end position="34"/>
    </location>
</feature>
<dbReference type="PANTHER" id="PTHR33154:SF18">
    <property type="entry name" value="ARSENICAL RESISTANCE OPERON REPRESSOR"/>
    <property type="match status" value="1"/>
</dbReference>
<keyword evidence="3" id="KW-0804">Transcription</keyword>
<accession>A0A6B1DDL4</accession>
<dbReference type="AlphaFoldDB" id="A0A6B1DDL4"/>
<sequence length="136" mass="15260">MATELATFGGTEGLGTPGLLAEPVGESRREEPFKGFPDTEFAEEAREDALAAAFKAFSHPVRMRILVILSCQSDPMCVCHIESRFTLSQPTISHHLRLLRKAGLVNSERRGTWIYYSVRREGVQPLYSFMTSIIRD</sequence>
<evidence type="ECO:0000313" key="6">
    <source>
        <dbReference type="EMBL" id="MYC97522.1"/>
    </source>
</evidence>
<dbReference type="PRINTS" id="PR00778">
    <property type="entry name" value="HTHARSR"/>
</dbReference>
<dbReference type="InterPro" id="IPR051081">
    <property type="entry name" value="HTH_MetalResp_TranReg"/>
</dbReference>
<dbReference type="PANTHER" id="PTHR33154">
    <property type="entry name" value="TRANSCRIPTIONAL REGULATOR, ARSR FAMILY"/>
    <property type="match status" value="1"/>
</dbReference>
<evidence type="ECO:0000256" key="1">
    <source>
        <dbReference type="ARBA" id="ARBA00023015"/>
    </source>
</evidence>
<evidence type="ECO:0000259" key="5">
    <source>
        <dbReference type="PROSITE" id="PS50987"/>
    </source>
</evidence>
<dbReference type="InterPro" id="IPR036388">
    <property type="entry name" value="WH-like_DNA-bd_sf"/>
</dbReference>
<dbReference type="InterPro" id="IPR011991">
    <property type="entry name" value="ArsR-like_HTH"/>
</dbReference>
<dbReference type="CDD" id="cd00090">
    <property type="entry name" value="HTH_ARSR"/>
    <property type="match status" value="1"/>
</dbReference>
<dbReference type="GO" id="GO:0003677">
    <property type="term" value="F:DNA binding"/>
    <property type="evidence" value="ECO:0007669"/>
    <property type="project" value="UniProtKB-KW"/>
</dbReference>
<gene>
    <name evidence="6" type="ORF">F4X14_21425</name>
</gene>
<dbReference type="SUPFAM" id="SSF46785">
    <property type="entry name" value="Winged helix' DNA-binding domain"/>
    <property type="match status" value="1"/>
</dbReference>
<dbReference type="Pfam" id="PF01022">
    <property type="entry name" value="HTH_5"/>
    <property type="match status" value="1"/>
</dbReference>
<protein>
    <submittedName>
        <fullName evidence="6">Winged helix-turn-helix transcriptional regulator</fullName>
    </submittedName>
</protein>
<dbReference type="PROSITE" id="PS50987">
    <property type="entry name" value="HTH_ARSR_2"/>
    <property type="match status" value="1"/>
</dbReference>
<dbReference type="SMART" id="SM00418">
    <property type="entry name" value="HTH_ARSR"/>
    <property type="match status" value="1"/>
</dbReference>
<reference evidence="6" key="1">
    <citation type="submission" date="2019-09" db="EMBL/GenBank/DDBJ databases">
        <title>Characterisation of the sponge microbiome using genome-centric metagenomics.</title>
        <authorList>
            <person name="Engelberts J.P."/>
            <person name="Robbins S.J."/>
            <person name="De Goeij J.M."/>
            <person name="Aranda M."/>
            <person name="Bell S.C."/>
            <person name="Webster N.S."/>
        </authorList>
    </citation>
    <scope>NUCLEOTIDE SEQUENCE</scope>
    <source>
        <strain evidence="6">SB0661_bin_32</strain>
    </source>
</reference>
<keyword evidence="2" id="KW-0238">DNA-binding</keyword>
<dbReference type="GO" id="GO:0003700">
    <property type="term" value="F:DNA-binding transcription factor activity"/>
    <property type="evidence" value="ECO:0007669"/>
    <property type="project" value="InterPro"/>
</dbReference>
<dbReference type="InterPro" id="IPR001845">
    <property type="entry name" value="HTH_ArsR_DNA-bd_dom"/>
</dbReference>
<evidence type="ECO:0000256" key="3">
    <source>
        <dbReference type="ARBA" id="ARBA00023163"/>
    </source>
</evidence>
<proteinExistence type="predicted"/>
<organism evidence="6">
    <name type="scientific">Caldilineaceae bacterium SB0661_bin_32</name>
    <dbReference type="NCBI Taxonomy" id="2605255"/>
    <lineage>
        <taxon>Bacteria</taxon>
        <taxon>Bacillati</taxon>
        <taxon>Chloroflexota</taxon>
        <taxon>Caldilineae</taxon>
        <taxon>Caldilineales</taxon>
        <taxon>Caldilineaceae</taxon>
    </lineage>
</organism>
<dbReference type="InterPro" id="IPR036390">
    <property type="entry name" value="WH_DNA-bd_sf"/>
</dbReference>